<proteinExistence type="predicted"/>
<organism evidence="2">
    <name type="scientific">Tanacetum cinerariifolium</name>
    <name type="common">Dalmatian daisy</name>
    <name type="synonym">Chrysanthemum cinerariifolium</name>
    <dbReference type="NCBI Taxonomy" id="118510"/>
    <lineage>
        <taxon>Eukaryota</taxon>
        <taxon>Viridiplantae</taxon>
        <taxon>Streptophyta</taxon>
        <taxon>Embryophyta</taxon>
        <taxon>Tracheophyta</taxon>
        <taxon>Spermatophyta</taxon>
        <taxon>Magnoliopsida</taxon>
        <taxon>eudicotyledons</taxon>
        <taxon>Gunneridae</taxon>
        <taxon>Pentapetalae</taxon>
        <taxon>asterids</taxon>
        <taxon>campanulids</taxon>
        <taxon>Asterales</taxon>
        <taxon>Asteraceae</taxon>
        <taxon>Asteroideae</taxon>
        <taxon>Anthemideae</taxon>
        <taxon>Anthemidinae</taxon>
        <taxon>Tanacetum</taxon>
    </lineage>
</organism>
<feature type="coiled-coil region" evidence="1">
    <location>
        <begin position="69"/>
        <end position="96"/>
    </location>
</feature>
<reference evidence="2" key="1">
    <citation type="journal article" date="2019" name="Sci. Rep.">
        <title>Draft genome of Tanacetum cinerariifolium, the natural source of mosquito coil.</title>
        <authorList>
            <person name="Yamashiro T."/>
            <person name="Shiraishi A."/>
            <person name="Satake H."/>
            <person name="Nakayama K."/>
        </authorList>
    </citation>
    <scope>NUCLEOTIDE SEQUENCE</scope>
</reference>
<sequence length="146" mass="17084">MGFPFVPHAEELDDQVMEPLPLTRDMFPLLSNLTTPKQKELGRDPTAAELFFRTHVKKDMKTFVDSEAKETWNHEMVQLREMLNCQKNQYDLLKAEQERMKTTQEAHTEKLDQVAKFQISLEDDLKLIQGATQKVLDLLQRRQPTV</sequence>
<name>A0A6L2LUF3_TANCI</name>
<dbReference type="EMBL" id="BKCJ010005107">
    <property type="protein sequence ID" value="GEU64950.1"/>
    <property type="molecule type" value="Genomic_DNA"/>
</dbReference>
<gene>
    <name evidence="2" type="ORF">Tci_036928</name>
</gene>
<keyword evidence="1" id="KW-0175">Coiled coil</keyword>
<accession>A0A6L2LUF3</accession>
<evidence type="ECO:0000256" key="1">
    <source>
        <dbReference type="SAM" id="Coils"/>
    </source>
</evidence>
<comment type="caution">
    <text evidence="2">The sequence shown here is derived from an EMBL/GenBank/DDBJ whole genome shotgun (WGS) entry which is preliminary data.</text>
</comment>
<evidence type="ECO:0000313" key="2">
    <source>
        <dbReference type="EMBL" id="GEU64950.1"/>
    </source>
</evidence>
<dbReference type="AlphaFoldDB" id="A0A6L2LUF3"/>
<protein>
    <submittedName>
        <fullName evidence="2">Uncharacterized protein</fullName>
    </submittedName>
</protein>